<dbReference type="Proteomes" id="UP000499080">
    <property type="component" value="Unassembled WGS sequence"/>
</dbReference>
<reference evidence="1 2" key="1">
    <citation type="journal article" date="2019" name="Sci. Rep.">
        <title>Orb-weaving spider Araneus ventricosus genome elucidates the spidroin gene catalogue.</title>
        <authorList>
            <person name="Kono N."/>
            <person name="Nakamura H."/>
            <person name="Ohtoshi R."/>
            <person name="Moran D.A.P."/>
            <person name="Shinohara A."/>
            <person name="Yoshida Y."/>
            <person name="Fujiwara M."/>
            <person name="Mori M."/>
            <person name="Tomita M."/>
            <person name="Arakawa K."/>
        </authorList>
    </citation>
    <scope>NUCLEOTIDE SEQUENCE [LARGE SCALE GENOMIC DNA]</scope>
</reference>
<proteinExistence type="predicted"/>
<protein>
    <submittedName>
        <fullName evidence="1">Uncharacterized protein</fullName>
    </submittedName>
</protein>
<dbReference type="AlphaFoldDB" id="A0A4Y2DWZ4"/>
<dbReference type="EMBL" id="BGPR01000458">
    <property type="protein sequence ID" value="GBM21380.1"/>
    <property type="molecule type" value="Genomic_DNA"/>
</dbReference>
<name>A0A4Y2DWZ4_ARAVE</name>
<gene>
    <name evidence="1" type="ORF">AVEN_264817_1</name>
</gene>
<evidence type="ECO:0000313" key="1">
    <source>
        <dbReference type="EMBL" id="GBM21380.1"/>
    </source>
</evidence>
<accession>A0A4Y2DWZ4</accession>
<sequence length="133" mass="14992">MCQERLSALAVLKIENTVDIDFTKIHWNKSLVIQNVGEAVSDVKFIASSWVVHTFLRFPPRPLGKLLSKRVAFYLSDTSSRQVLSMYVYYQGTILFRNLVDNDLSLTNRTCAPDLKLDVCPASDTKAGHSREG</sequence>
<organism evidence="1 2">
    <name type="scientific">Araneus ventricosus</name>
    <name type="common">Orbweaver spider</name>
    <name type="synonym">Epeira ventricosa</name>
    <dbReference type="NCBI Taxonomy" id="182803"/>
    <lineage>
        <taxon>Eukaryota</taxon>
        <taxon>Metazoa</taxon>
        <taxon>Ecdysozoa</taxon>
        <taxon>Arthropoda</taxon>
        <taxon>Chelicerata</taxon>
        <taxon>Arachnida</taxon>
        <taxon>Araneae</taxon>
        <taxon>Araneomorphae</taxon>
        <taxon>Entelegynae</taxon>
        <taxon>Araneoidea</taxon>
        <taxon>Araneidae</taxon>
        <taxon>Araneus</taxon>
    </lineage>
</organism>
<keyword evidence="2" id="KW-1185">Reference proteome</keyword>
<comment type="caution">
    <text evidence="1">The sequence shown here is derived from an EMBL/GenBank/DDBJ whole genome shotgun (WGS) entry which is preliminary data.</text>
</comment>
<evidence type="ECO:0000313" key="2">
    <source>
        <dbReference type="Proteomes" id="UP000499080"/>
    </source>
</evidence>